<keyword evidence="2" id="KW-1185">Reference proteome</keyword>
<proteinExistence type="predicted"/>
<dbReference type="Proteomes" id="UP000466785">
    <property type="component" value="Chromosome"/>
</dbReference>
<dbReference type="AlphaFoldDB" id="A0A6N4V3Y6"/>
<reference evidence="1 2" key="1">
    <citation type="journal article" date="2019" name="Emerg. Microbes Infect.">
        <title>Comprehensive subspecies identification of 175 nontuberculous mycobacteria species based on 7547 genomic profiles.</title>
        <authorList>
            <person name="Matsumoto Y."/>
            <person name="Kinjo T."/>
            <person name="Motooka D."/>
            <person name="Nabeya D."/>
            <person name="Jung N."/>
            <person name="Uechi K."/>
            <person name="Horii T."/>
            <person name="Iida T."/>
            <person name="Fujita J."/>
            <person name="Nakamura S."/>
        </authorList>
    </citation>
    <scope>NUCLEOTIDE SEQUENCE [LARGE SCALE GENOMIC DNA]</scope>
    <source>
        <strain evidence="1 2">JCM 12603</strain>
    </source>
</reference>
<dbReference type="KEGG" id="mpof:MPOR_13580"/>
<protein>
    <submittedName>
        <fullName evidence="1">Uncharacterized protein</fullName>
    </submittedName>
</protein>
<sequence>MAITWWVPAYRLNTARASWEPPPEAAISSPMREQPVPGWRTDPVKLGLPGAGDSRIAVSGDPFGPRPFVGSIENRAYFLAHSTSGDQVQWWLVGLDASTGGALFDAVPFSEDERPPQCFLNGPTDVLCLGRSPVPSAAVIDAQSGVMKYRGPTDLRALDGGQSVKQVGIYAVAIEQDQGVFGIGPRAETTWFVPGNGSIRVSQAMRSRESWQTLTAQLEANPRTYRSTVFSVVDGKVIEPEIDEGYTLGKVAFYTGGFAAEVNEPNEVSAELAFFDESGKRLSGNDSYSAPDDGSIDLPVVSSERDDETVVFSADGRKLLEARYGAVALVGTTLMVNMTSSQEFPEWQQYSMRDGAVGPVCDFPMDDYVGHHDSTLVFEFSYVRGEVLLAARDLNSCERLWTIPKEVDSLDRIWRIDGTLVQLANEGTELRSLVAPD</sequence>
<accession>A0A6N4V3Y6</accession>
<evidence type="ECO:0000313" key="1">
    <source>
        <dbReference type="EMBL" id="BBX50332.1"/>
    </source>
</evidence>
<gene>
    <name evidence="1" type="ORF">MPOR_13580</name>
</gene>
<name>A0A6N4V3Y6_9MYCO</name>
<dbReference type="EMBL" id="AP022570">
    <property type="protein sequence ID" value="BBX50332.1"/>
    <property type="molecule type" value="Genomic_DNA"/>
</dbReference>
<organism evidence="1 2">
    <name type="scientific">Mycolicibacterium poriferae</name>
    <dbReference type="NCBI Taxonomy" id="39694"/>
    <lineage>
        <taxon>Bacteria</taxon>
        <taxon>Bacillati</taxon>
        <taxon>Actinomycetota</taxon>
        <taxon>Actinomycetes</taxon>
        <taxon>Mycobacteriales</taxon>
        <taxon>Mycobacteriaceae</taxon>
        <taxon>Mycolicibacterium</taxon>
    </lineage>
</organism>
<evidence type="ECO:0000313" key="2">
    <source>
        <dbReference type="Proteomes" id="UP000466785"/>
    </source>
</evidence>